<dbReference type="Pfam" id="PF00535">
    <property type="entry name" value="Glycos_transf_2"/>
    <property type="match status" value="1"/>
</dbReference>
<dbReference type="PANTHER" id="PTHR22916:SF3">
    <property type="entry name" value="UDP-GLCNAC:BETAGAL BETA-1,3-N-ACETYLGLUCOSAMINYLTRANSFERASE-LIKE PROTEIN 1"/>
    <property type="match status" value="1"/>
</dbReference>
<dbReference type="EMBL" id="JAKEVZ010000002">
    <property type="protein sequence ID" value="MCF1750306.1"/>
    <property type="molecule type" value="Genomic_DNA"/>
</dbReference>
<dbReference type="RefSeq" id="WP_234860414.1">
    <property type="nucleotide sequence ID" value="NZ_JAKEVZ010000002.1"/>
</dbReference>
<name>A0ABS9BT34_9BACT</name>
<dbReference type="SUPFAM" id="SSF53448">
    <property type="entry name" value="Nucleotide-diphospho-sugar transferases"/>
    <property type="match status" value="1"/>
</dbReference>
<organism evidence="2 3">
    <name type="scientific">Mariniradius sediminis</name>
    <dbReference type="NCBI Taxonomy" id="2909237"/>
    <lineage>
        <taxon>Bacteria</taxon>
        <taxon>Pseudomonadati</taxon>
        <taxon>Bacteroidota</taxon>
        <taxon>Cytophagia</taxon>
        <taxon>Cytophagales</taxon>
        <taxon>Cyclobacteriaceae</taxon>
        <taxon>Mariniradius</taxon>
    </lineage>
</organism>
<dbReference type="CDD" id="cd00761">
    <property type="entry name" value="Glyco_tranf_GTA_type"/>
    <property type="match status" value="1"/>
</dbReference>
<dbReference type="PANTHER" id="PTHR22916">
    <property type="entry name" value="GLYCOSYLTRANSFERASE"/>
    <property type="match status" value="1"/>
</dbReference>
<dbReference type="Gene3D" id="3.90.550.10">
    <property type="entry name" value="Spore Coat Polysaccharide Biosynthesis Protein SpsA, Chain A"/>
    <property type="match status" value="1"/>
</dbReference>
<proteinExistence type="predicted"/>
<sequence length="316" mass="36803">MMPLVSIIIPVYNKAAFIRETLDSALAQTYPNTEIILVDDGSSDGSLKILEKYAEDFPEKIRLIAQKNAGVSPATNKGIQMAKGEYIQFLDADDLLSPEKIELQMRLLEDKNKRTMCSCEWVTFLDDPERHQRWNLRIFKDYSNPVHMVMDLYHHGEMMQPGVFLCSKELILRAGLWDESLTINQDGEFFLRVMLQAKEVLFESSAKVFYRKPGVTNVSQQKSYRASQSLLESYRCYERELLKKENSERVREALAKNYMRFIYVTYPKYPDLIKEAEKEIKKFAFTKPVHIGGPKFQQISKWIGFKNAVRVKRWLG</sequence>
<protein>
    <submittedName>
        <fullName evidence="2">Glycosyltransferase family 2 protein</fullName>
    </submittedName>
</protein>
<keyword evidence="3" id="KW-1185">Reference proteome</keyword>
<evidence type="ECO:0000259" key="1">
    <source>
        <dbReference type="Pfam" id="PF00535"/>
    </source>
</evidence>
<accession>A0ABS9BT34</accession>
<dbReference type="InterPro" id="IPR029044">
    <property type="entry name" value="Nucleotide-diphossugar_trans"/>
</dbReference>
<dbReference type="Proteomes" id="UP001201449">
    <property type="component" value="Unassembled WGS sequence"/>
</dbReference>
<evidence type="ECO:0000313" key="2">
    <source>
        <dbReference type="EMBL" id="MCF1750306.1"/>
    </source>
</evidence>
<gene>
    <name evidence="2" type="ORF">L0U89_04415</name>
</gene>
<evidence type="ECO:0000313" key="3">
    <source>
        <dbReference type="Proteomes" id="UP001201449"/>
    </source>
</evidence>
<dbReference type="InterPro" id="IPR001173">
    <property type="entry name" value="Glyco_trans_2-like"/>
</dbReference>
<comment type="caution">
    <text evidence="2">The sequence shown here is derived from an EMBL/GenBank/DDBJ whole genome shotgun (WGS) entry which is preliminary data.</text>
</comment>
<feature type="domain" description="Glycosyltransferase 2-like" evidence="1">
    <location>
        <begin position="6"/>
        <end position="136"/>
    </location>
</feature>
<reference evidence="2 3" key="1">
    <citation type="submission" date="2022-01" db="EMBL/GenBank/DDBJ databases">
        <title>Mariniradius saccharolyticus sp. nov., isolated from sediment of a river.</title>
        <authorList>
            <person name="Liu H."/>
        </authorList>
    </citation>
    <scope>NUCLEOTIDE SEQUENCE [LARGE SCALE GENOMIC DNA]</scope>
    <source>
        <strain evidence="2 3">RY-2</strain>
    </source>
</reference>